<dbReference type="EMBL" id="CAJNYT010002575">
    <property type="protein sequence ID" value="CAF3477489.1"/>
    <property type="molecule type" value="Genomic_DNA"/>
</dbReference>
<evidence type="ECO:0000256" key="1">
    <source>
        <dbReference type="SAM" id="MobiDB-lite"/>
    </source>
</evidence>
<feature type="region of interest" description="Disordered" evidence="1">
    <location>
        <begin position="1"/>
        <end position="27"/>
    </location>
</feature>
<dbReference type="EMBL" id="CAJOBP010000261">
    <property type="protein sequence ID" value="CAF4151420.1"/>
    <property type="molecule type" value="Genomic_DNA"/>
</dbReference>
<organism evidence="2 8">
    <name type="scientific">Rotaria socialis</name>
    <dbReference type="NCBI Taxonomy" id="392032"/>
    <lineage>
        <taxon>Eukaryota</taxon>
        <taxon>Metazoa</taxon>
        <taxon>Spiralia</taxon>
        <taxon>Gnathifera</taxon>
        <taxon>Rotifera</taxon>
        <taxon>Eurotatoria</taxon>
        <taxon>Bdelloidea</taxon>
        <taxon>Philodinida</taxon>
        <taxon>Philodinidae</taxon>
        <taxon>Rotaria</taxon>
    </lineage>
</organism>
<dbReference type="AlphaFoldDB" id="A0A818BM29"/>
<evidence type="ECO:0000313" key="9">
    <source>
        <dbReference type="Proteomes" id="UP000663873"/>
    </source>
</evidence>
<evidence type="ECO:0000313" key="6">
    <source>
        <dbReference type="EMBL" id="CAF4151420.1"/>
    </source>
</evidence>
<dbReference type="Proteomes" id="UP000663872">
    <property type="component" value="Unassembled WGS sequence"/>
</dbReference>
<dbReference type="Proteomes" id="UP000663851">
    <property type="component" value="Unassembled WGS sequence"/>
</dbReference>
<feature type="compositionally biased region" description="Polar residues" evidence="1">
    <location>
        <begin position="1"/>
        <end position="22"/>
    </location>
</feature>
<comment type="caution">
    <text evidence="2">The sequence shown here is derived from an EMBL/GenBank/DDBJ whole genome shotgun (WGS) entry which is preliminary data.</text>
</comment>
<reference evidence="2" key="1">
    <citation type="submission" date="2021-02" db="EMBL/GenBank/DDBJ databases">
        <authorList>
            <person name="Nowell W R."/>
        </authorList>
    </citation>
    <scope>NUCLEOTIDE SEQUENCE</scope>
</reference>
<proteinExistence type="predicted"/>
<name>A0A818BM29_9BILA</name>
<evidence type="ECO:0000313" key="3">
    <source>
        <dbReference type="EMBL" id="CAF3477489.1"/>
    </source>
</evidence>
<dbReference type="EMBL" id="CAJNYU010003629">
    <property type="protein sequence ID" value="CAF3688253.1"/>
    <property type="molecule type" value="Genomic_DNA"/>
</dbReference>
<accession>A0A818BM29</accession>
<evidence type="ECO:0000313" key="5">
    <source>
        <dbReference type="EMBL" id="CAF4112323.1"/>
    </source>
</evidence>
<dbReference type="Proteomes" id="UP000663833">
    <property type="component" value="Unassembled WGS sequence"/>
</dbReference>
<dbReference type="EMBL" id="CAJOBO010000052">
    <property type="protein sequence ID" value="CAF4112323.1"/>
    <property type="molecule type" value="Genomic_DNA"/>
</dbReference>
<evidence type="ECO:0000313" key="4">
    <source>
        <dbReference type="EMBL" id="CAF3688253.1"/>
    </source>
</evidence>
<sequence>MSEQMDASNNNDAPVTNENSEATTTLTLKVTTKTPKDERDILKDVAANEFTTSNDQMCMIYAGNILKDEDDLKKHAENDTTNKQASSTTCNDSIETFQLDFYRVQLQKMKLPDETSQQGRNASWLLL</sequence>
<dbReference type="EMBL" id="CAJNYD010002402">
    <property type="protein sequence ID" value="CAF3416814.1"/>
    <property type="molecule type" value="Genomic_DNA"/>
</dbReference>
<dbReference type="Proteomes" id="UP000663869">
    <property type="component" value="Unassembled WGS sequence"/>
</dbReference>
<evidence type="ECO:0000313" key="7">
    <source>
        <dbReference type="EMBL" id="CAF4455500.1"/>
    </source>
</evidence>
<evidence type="ECO:0000313" key="2">
    <source>
        <dbReference type="EMBL" id="CAF3416814.1"/>
    </source>
</evidence>
<protein>
    <recommendedName>
        <fullName evidence="10">Ubiquitin-like domain-containing protein</fullName>
    </recommendedName>
</protein>
<evidence type="ECO:0000313" key="8">
    <source>
        <dbReference type="Proteomes" id="UP000663833"/>
    </source>
</evidence>
<dbReference type="Proteomes" id="UP000663848">
    <property type="component" value="Unassembled WGS sequence"/>
</dbReference>
<keyword evidence="9" id="KW-1185">Reference proteome</keyword>
<dbReference type="EMBL" id="CAJOBR010000049">
    <property type="protein sequence ID" value="CAF4455500.1"/>
    <property type="molecule type" value="Genomic_DNA"/>
</dbReference>
<gene>
    <name evidence="4" type="ORF">FME351_LOCUS26864</name>
    <name evidence="3" type="ORF">GRG538_LOCUS16103</name>
    <name evidence="5" type="ORF">HFQ381_LOCUS1743</name>
    <name evidence="2" type="ORF">LUA448_LOCUS19049</name>
    <name evidence="7" type="ORF">QYT958_LOCUS985</name>
    <name evidence="6" type="ORF">UJA718_LOCUS3494</name>
</gene>
<evidence type="ECO:0008006" key="10">
    <source>
        <dbReference type="Google" id="ProtNLM"/>
    </source>
</evidence>
<dbReference type="Proteomes" id="UP000663873">
    <property type="component" value="Unassembled WGS sequence"/>
</dbReference>